<evidence type="ECO:0000256" key="4">
    <source>
        <dbReference type="ARBA" id="ARBA00006958"/>
    </source>
</evidence>
<keyword evidence="9" id="KW-0378">Hydrolase</keyword>
<evidence type="ECO:0000259" key="13">
    <source>
        <dbReference type="Pfam" id="PF13359"/>
    </source>
</evidence>
<dbReference type="GO" id="GO:0005737">
    <property type="term" value="C:cytoplasm"/>
    <property type="evidence" value="ECO:0007669"/>
    <property type="project" value="UniProtKB-SubCell"/>
</dbReference>
<comment type="similarity">
    <text evidence="4">Belongs to the HARBI1 family.</text>
</comment>
<dbReference type="InterPro" id="IPR045249">
    <property type="entry name" value="HARBI1-like"/>
</dbReference>
<dbReference type="EMBL" id="JANEYG010000132">
    <property type="protein sequence ID" value="KAJ8912380.1"/>
    <property type="molecule type" value="Genomic_DNA"/>
</dbReference>
<dbReference type="PRINTS" id="PR02086">
    <property type="entry name" value="PUTNUCHARBI1"/>
</dbReference>
<evidence type="ECO:0000313" key="14">
    <source>
        <dbReference type="EMBL" id="KAJ8912380.1"/>
    </source>
</evidence>
<dbReference type="GO" id="GO:0005634">
    <property type="term" value="C:nucleus"/>
    <property type="evidence" value="ECO:0007669"/>
    <property type="project" value="UniProtKB-SubCell"/>
</dbReference>
<evidence type="ECO:0000256" key="12">
    <source>
        <dbReference type="ARBA" id="ARBA00045850"/>
    </source>
</evidence>
<dbReference type="InterPro" id="IPR026103">
    <property type="entry name" value="HARBI1_animal"/>
</dbReference>
<dbReference type="GO" id="GO:0016787">
    <property type="term" value="F:hydrolase activity"/>
    <property type="evidence" value="ECO:0007669"/>
    <property type="project" value="UniProtKB-KW"/>
</dbReference>
<keyword evidence="10" id="KW-0539">Nucleus</keyword>
<evidence type="ECO:0000256" key="6">
    <source>
        <dbReference type="ARBA" id="ARBA00022490"/>
    </source>
</evidence>
<reference evidence="14 15" key="1">
    <citation type="journal article" date="2023" name="Insect Mol. Biol.">
        <title>Genome sequencing provides insights into the evolution of gene families encoding plant cell wall-degrading enzymes in longhorned beetles.</title>
        <authorList>
            <person name="Shin N.R."/>
            <person name="Okamura Y."/>
            <person name="Kirsch R."/>
            <person name="Pauchet Y."/>
        </authorList>
    </citation>
    <scope>NUCLEOTIDE SEQUENCE [LARGE SCALE GENOMIC DNA]</scope>
    <source>
        <strain evidence="14">EAD_L_NR</strain>
    </source>
</reference>
<feature type="domain" description="DDE Tnp4" evidence="13">
    <location>
        <begin position="161"/>
        <end position="311"/>
    </location>
</feature>
<evidence type="ECO:0000256" key="3">
    <source>
        <dbReference type="ARBA" id="ARBA00004496"/>
    </source>
</evidence>
<keyword evidence="8" id="KW-0479">Metal-binding</keyword>
<keyword evidence="6" id="KW-0963">Cytoplasm</keyword>
<dbReference type="PANTHER" id="PTHR22930">
    <property type="match status" value="1"/>
</dbReference>
<sequence length="367" mass="42479">MTENANLLDLTDDEDFVDIINMLRNVRRRPQNYRPREDHFLSWNEEDFIKRFRLSKNGVRYIVNLISDNIRSPTQQNHALSPEQMVLLTLRFYATGNFLQTAGDLIGIDKGTASRIIWKVTQAIAGLYRQFVRMPQTEEELREVSQKFYNVARLPKCCGAIDCTHVKIISPGGNNAEIYRNRKGFFSLNVQAVCDANCMFQDVVCRWPGSTHDSQIFLNSHIRARCENNDFDDYVLVGDSGYAVKKYLITPLAEPITRAEQLFNESQIRTRNCIERKFGQWKRRFPILAFGIRLKLEKDEAVVIATAVLENIARLLNEQDPPFDEEGEVAVNFVNDVNIQPYMNIYNVNNVNAIVRHQLINDYFSQL</sequence>
<dbReference type="GO" id="GO:0004518">
    <property type="term" value="F:nuclease activity"/>
    <property type="evidence" value="ECO:0007669"/>
    <property type="project" value="UniProtKB-KW"/>
</dbReference>
<dbReference type="PANTHER" id="PTHR22930:SF289">
    <property type="entry name" value="DDE TNP4 DOMAIN-CONTAINING PROTEIN-RELATED"/>
    <property type="match status" value="1"/>
</dbReference>
<dbReference type="InterPro" id="IPR027806">
    <property type="entry name" value="HARBI1_dom"/>
</dbReference>
<dbReference type="AlphaFoldDB" id="A0AAV8VEM5"/>
<evidence type="ECO:0000256" key="10">
    <source>
        <dbReference type="ARBA" id="ARBA00023242"/>
    </source>
</evidence>
<organism evidence="14 15">
    <name type="scientific">Exocentrus adspersus</name>
    <dbReference type="NCBI Taxonomy" id="1586481"/>
    <lineage>
        <taxon>Eukaryota</taxon>
        <taxon>Metazoa</taxon>
        <taxon>Ecdysozoa</taxon>
        <taxon>Arthropoda</taxon>
        <taxon>Hexapoda</taxon>
        <taxon>Insecta</taxon>
        <taxon>Pterygota</taxon>
        <taxon>Neoptera</taxon>
        <taxon>Endopterygota</taxon>
        <taxon>Coleoptera</taxon>
        <taxon>Polyphaga</taxon>
        <taxon>Cucujiformia</taxon>
        <taxon>Chrysomeloidea</taxon>
        <taxon>Cerambycidae</taxon>
        <taxon>Lamiinae</taxon>
        <taxon>Acanthocinini</taxon>
        <taxon>Exocentrus</taxon>
    </lineage>
</organism>
<comment type="subcellular location">
    <subcellularLocation>
        <location evidence="3">Cytoplasm</location>
    </subcellularLocation>
    <subcellularLocation>
        <location evidence="2">Nucleus</location>
    </subcellularLocation>
</comment>
<dbReference type="Proteomes" id="UP001159042">
    <property type="component" value="Unassembled WGS sequence"/>
</dbReference>
<comment type="function">
    <text evidence="12">Transposase-derived protein that may have nuclease activity. Does not have transposase activity.</text>
</comment>
<comment type="cofactor">
    <cofactor evidence="1">
        <name>a divalent metal cation</name>
        <dbReference type="ChEBI" id="CHEBI:60240"/>
    </cofactor>
</comment>
<evidence type="ECO:0000256" key="8">
    <source>
        <dbReference type="ARBA" id="ARBA00022723"/>
    </source>
</evidence>
<evidence type="ECO:0000256" key="5">
    <source>
        <dbReference type="ARBA" id="ARBA00015519"/>
    </source>
</evidence>
<keyword evidence="15" id="KW-1185">Reference proteome</keyword>
<proteinExistence type="inferred from homology"/>
<protein>
    <recommendedName>
        <fullName evidence="5">Putative nuclease HARBI1</fullName>
    </recommendedName>
    <alternativeName>
        <fullName evidence="11">Harbinger transposase-derived nuclease</fullName>
    </alternativeName>
</protein>
<evidence type="ECO:0000256" key="1">
    <source>
        <dbReference type="ARBA" id="ARBA00001968"/>
    </source>
</evidence>
<evidence type="ECO:0000256" key="11">
    <source>
        <dbReference type="ARBA" id="ARBA00030126"/>
    </source>
</evidence>
<comment type="caution">
    <text evidence="14">The sequence shown here is derived from an EMBL/GenBank/DDBJ whole genome shotgun (WGS) entry which is preliminary data.</text>
</comment>
<evidence type="ECO:0000256" key="7">
    <source>
        <dbReference type="ARBA" id="ARBA00022722"/>
    </source>
</evidence>
<evidence type="ECO:0000313" key="15">
    <source>
        <dbReference type="Proteomes" id="UP001159042"/>
    </source>
</evidence>
<name>A0AAV8VEM5_9CUCU</name>
<dbReference type="Pfam" id="PF13359">
    <property type="entry name" value="DDE_Tnp_4"/>
    <property type="match status" value="1"/>
</dbReference>
<keyword evidence="7" id="KW-0540">Nuclease</keyword>
<accession>A0AAV8VEM5</accession>
<gene>
    <name evidence="14" type="ORF">NQ315_014748</name>
</gene>
<evidence type="ECO:0000256" key="2">
    <source>
        <dbReference type="ARBA" id="ARBA00004123"/>
    </source>
</evidence>
<evidence type="ECO:0000256" key="9">
    <source>
        <dbReference type="ARBA" id="ARBA00022801"/>
    </source>
</evidence>
<dbReference type="GO" id="GO:0046872">
    <property type="term" value="F:metal ion binding"/>
    <property type="evidence" value="ECO:0007669"/>
    <property type="project" value="UniProtKB-KW"/>
</dbReference>